<dbReference type="CDD" id="cd05379">
    <property type="entry name" value="CAP_bacterial"/>
    <property type="match status" value="1"/>
</dbReference>
<evidence type="ECO:0000313" key="3">
    <source>
        <dbReference type="Proteomes" id="UP000199514"/>
    </source>
</evidence>
<dbReference type="STRING" id="927664.SAMN05421780_107151"/>
<dbReference type="Proteomes" id="UP000199514">
    <property type="component" value="Unassembled WGS sequence"/>
</dbReference>
<proteinExistence type="predicted"/>
<keyword evidence="3" id="KW-1185">Reference proteome</keyword>
<dbReference type="InterPro" id="IPR035940">
    <property type="entry name" value="CAP_sf"/>
</dbReference>
<name>A0A1I1KWV3_9BACT</name>
<reference evidence="2 3" key="1">
    <citation type="submission" date="2016-10" db="EMBL/GenBank/DDBJ databases">
        <authorList>
            <person name="de Groot N.N."/>
        </authorList>
    </citation>
    <scope>NUCLEOTIDE SEQUENCE [LARGE SCALE GENOMIC DNA]</scope>
    <source>
        <strain evidence="2 3">DSM 6793</strain>
    </source>
</reference>
<dbReference type="InterPro" id="IPR014044">
    <property type="entry name" value="CAP_dom"/>
</dbReference>
<evidence type="ECO:0000313" key="2">
    <source>
        <dbReference type="EMBL" id="SFC62613.1"/>
    </source>
</evidence>
<feature type="domain" description="SCP" evidence="1">
    <location>
        <begin position="61"/>
        <end position="173"/>
    </location>
</feature>
<dbReference type="SUPFAM" id="SSF55797">
    <property type="entry name" value="PR-1-like"/>
    <property type="match status" value="1"/>
</dbReference>
<dbReference type="RefSeq" id="WP_091513349.1">
    <property type="nucleotide sequence ID" value="NZ_FOLE01000007.1"/>
</dbReference>
<dbReference type="Gene3D" id="3.40.33.10">
    <property type="entry name" value="CAP"/>
    <property type="match status" value="1"/>
</dbReference>
<sequence>MNYRSFGLLGLVLLLPMASWAQRWKDVSSLNEMNKVYYVQKPNVKACKEGKLSPILLQSTVNYINQIRALHGLLPVVLDENASEESQKAALMLAANKKVDHHPPTSWKCYSKEGANGCATSNLFAGAGFWGMARAVEDWMIDESVSNLGHRRWLLTPSLKSVGVGFVSDSLGTGAIIKVMKTAETYSAQELNITPKMFVACPFEKYPSYLFKENWLLSFTVPIMEGVNLDKAKITVTGNNQRMEILDKEIDEVLYGGGPTLMWKVKGLVPSQRYEVKIDKVQINGKPQSYSYWFELVP</sequence>
<dbReference type="Pfam" id="PF00188">
    <property type="entry name" value="CAP"/>
    <property type="match status" value="1"/>
</dbReference>
<dbReference type="AlphaFoldDB" id="A0A1I1KWV3"/>
<dbReference type="EMBL" id="FOLE01000007">
    <property type="protein sequence ID" value="SFC62613.1"/>
    <property type="molecule type" value="Genomic_DNA"/>
</dbReference>
<protein>
    <submittedName>
        <fullName evidence="2">Cysteine-rich secretory protein family protein</fullName>
    </submittedName>
</protein>
<evidence type="ECO:0000259" key="1">
    <source>
        <dbReference type="Pfam" id="PF00188"/>
    </source>
</evidence>
<accession>A0A1I1KWV3</accession>
<organism evidence="2 3">
    <name type="scientific">Flexibacter flexilis DSM 6793</name>
    <dbReference type="NCBI Taxonomy" id="927664"/>
    <lineage>
        <taxon>Bacteria</taxon>
        <taxon>Pseudomonadati</taxon>
        <taxon>Bacteroidota</taxon>
        <taxon>Cytophagia</taxon>
        <taxon>Cytophagales</taxon>
        <taxon>Flexibacteraceae</taxon>
        <taxon>Flexibacter</taxon>
    </lineage>
</organism>
<dbReference type="OrthoDB" id="1766522at2"/>
<gene>
    <name evidence="2" type="ORF">SAMN05421780_107151</name>
</gene>